<sequence>MVIACIDIGGTSVKFAKMTKEGAVLEKASCPTPEHLEDLLAFLDTHLVKADYEGIAFSVPGAVNRETGIIEGISAIPYIHGFSWYDKLASYGLPVTLENDANCVGLSELLSRPHLQNLACVVIGTGIGGAIILNGKLHRGRHHLGGEFGYMTLREPDQHLHNWSTLASTGKLVRTVREKTGDASYDGRKIYQEAAQGNSICLDSIEQMYYYLALGILNIQYSLDPDMISIGGSISQNEAFIAGLQKKIEEVVERYPEYSVVPKIIACHYQEDANIYGALVNWLQEEEQW</sequence>
<evidence type="ECO:0000313" key="5">
    <source>
        <dbReference type="Proteomes" id="UP000255213"/>
    </source>
</evidence>
<dbReference type="CDD" id="cd24152">
    <property type="entry name" value="ASKHA_NBD_ROK-like"/>
    <property type="match status" value="1"/>
</dbReference>
<protein>
    <submittedName>
        <fullName evidence="3">ROK family protein</fullName>
        <ecNumber evidence="3">2.7.1.85</ecNumber>
    </submittedName>
    <submittedName>
        <fullName evidence="2">Sugar kinase</fullName>
    </submittedName>
</protein>
<evidence type="ECO:0000313" key="2">
    <source>
        <dbReference type="EMBL" id="OLF49990.1"/>
    </source>
</evidence>
<dbReference type="Proteomes" id="UP000255213">
    <property type="component" value="Unassembled WGS sequence"/>
</dbReference>
<comment type="similarity">
    <text evidence="1">Belongs to the ROK (NagC/XylR) family.</text>
</comment>
<keyword evidence="2" id="KW-0418">Kinase</keyword>
<dbReference type="PANTHER" id="PTHR18964:SF170">
    <property type="entry name" value="SUGAR KINASE"/>
    <property type="match status" value="1"/>
</dbReference>
<evidence type="ECO:0000313" key="4">
    <source>
        <dbReference type="Proteomes" id="UP000186437"/>
    </source>
</evidence>
<organism evidence="2 4">
    <name type="scientific">Streptococcus acidominimus</name>
    <dbReference type="NCBI Taxonomy" id="1326"/>
    <lineage>
        <taxon>Bacteria</taxon>
        <taxon>Bacillati</taxon>
        <taxon>Bacillota</taxon>
        <taxon>Bacilli</taxon>
        <taxon>Lactobacillales</taxon>
        <taxon>Streptococcaceae</taxon>
        <taxon>Streptococcus</taxon>
    </lineage>
</organism>
<name>A0A1Q8EDY8_STRAI</name>
<dbReference type="Proteomes" id="UP000186437">
    <property type="component" value="Unassembled WGS sequence"/>
</dbReference>
<dbReference type="GO" id="GO:0047700">
    <property type="term" value="F:beta-glucoside kinase activity"/>
    <property type="evidence" value="ECO:0007669"/>
    <property type="project" value="UniProtKB-EC"/>
</dbReference>
<dbReference type="Gene3D" id="3.30.420.40">
    <property type="match status" value="2"/>
</dbReference>
<evidence type="ECO:0000313" key="3">
    <source>
        <dbReference type="EMBL" id="SUN04854.1"/>
    </source>
</evidence>
<dbReference type="OrthoDB" id="9795247at2"/>
<dbReference type="PANTHER" id="PTHR18964">
    <property type="entry name" value="ROK (REPRESSOR, ORF, KINASE) FAMILY"/>
    <property type="match status" value="1"/>
</dbReference>
<dbReference type="AlphaFoldDB" id="A0A1Q8EDY8"/>
<reference evidence="3 5" key="3">
    <citation type="submission" date="2018-06" db="EMBL/GenBank/DDBJ databases">
        <authorList>
            <consortium name="Pathogen Informatics"/>
            <person name="Doyle S."/>
        </authorList>
    </citation>
    <scope>NUCLEOTIDE SEQUENCE [LARGE SCALE GENOMIC DNA]</scope>
    <source>
        <strain evidence="3 5">NCTC12957</strain>
    </source>
</reference>
<dbReference type="InterPro" id="IPR043129">
    <property type="entry name" value="ATPase_NBD"/>
</dbReference>
<reference evidence="4" key="1">
    <citation type="submission" date="2016-12" db="EMBL/GenBank/DDBJ databases">
        <authorList>
            <person name="Gulvik C.A."/>
        </authorList>
    </citation>
    <scope>NUCLEOTIDE SEQUENCE [LARGE SCALE GENOMIC DNA]</scope>
    <source>
        <strain evidence="4">ATCC 51725</strain>
    </source>
</reference>
<dbReference type="Pfam" id="PF00480">
    <property type="entry name" value="ROK"/>
    <property type="match status" value="1"/>
</dbReference>
<dbReference type="SUPFAM" id="SSF53067">
    <property type="entry name" value="Actin-like ATPase domain"/>
    <property type="match status" value="1"/>
</dbReference>
<dbReference type="EMBL" id="MSJL01000015">
    <property type="protein sequence ID" value="OLF49990.1"/>
    <property type="molecule type" value="Genomic_DNA"/>
</dbReference>
<gene>
    <name evidence="3" type="primary">bglK</name>
    <name evidence="2" type="ORF">BU200_04595</name>
    <name evidence="3" type="ORF">NCTC12957_00032</name>
</gene>
<dbReference type="InterPro" id="IPR000600">
    <property type="entry name" value="ROK"/>
</dbReference>
<dbReference type="EMBL" id="UHEN01000001">
    <property type="protein sequence ID" value="SUN04854.1"/>
    <property type="molecule type" value="Genomic_DNA"/>
</dbReference>
<reference evidence="2" key="2">
    <citation type="submission" date="2016-12" db="EMBL/GenBank/DDBJ databases">
        <authorList>
            <person name="Song W.-J."/>
            <person name="Kurnit D.M."/>
        </authorList>
    </citation>
    <scope>NUCLEOTIDE SEQUENCE [LARGE SCALE GENOMIC DNA]</scope>
    <source>
        <strain evidence="2">ATCC 51725</strain>
    </source>
</reference>
<proteinExistence type="inferred from homology"/>
<dbReference type="EC" id="2.7.1.85" evidence="3"/>
<keyword evidence="4" id="KW-1185">Reference proteome</keyword>
<evidence type="ECO:0000256" key="1">
    <source>
        <dbReference type="ARBA" id="ARBA00006479"/>
    </source>
</evidence>
<dbReference type="RefSeq" id="WP_075099054.1">
    <property type="nucleotide sequence ID" value="NZ_MSJL01000015.1"/>
</dbReference>
<accession>A0A1Q8EDY8</accession>
<keyword evidence="3" id="KW-0808">Transferase</keyword>